<evidence type="ECO:0000313" key="3">
    <source>
        <dbReference type="Proteomes" id="UP000186997"/>
    </source>
</evidence>
<proteinExistence type="predicted"/>
<evidence type="ECO:0000256" key="1">
    <source>
        <dbReference type="SAM" id="Phobius"/>
    </source>
</evidence>
<dbReference type="AlphaFoldDB" id="A0A1R3WQH0"/>
<name>A0A1R3WQH0_9RHOB</name>
<feature type="transmembrane region" description="Helical" evidence="1">
    <location>
        <begin position="47"/>
        <end position="66"/>
    </location>
</feature>
<dbReference type="STRING" id="287098.SAMN05421665_1118"/>
<feature type="transmembrane region" description="Helical" evidence="1">
    <location>
        <begin position="100"/>
        <end position="119"/>
    </location>
</feature>
<dbReference type="PROSITE" id="PS51257">
    <property type="entry name" value="PROKAR_LIPOPROTEIN"/>
    <property type="match status" value="1"/>
</dbReference>
<gene>
    <name evidence="2" type="ORF">SAMN05421665_1118</name>
</gene>
<keyword evidence="1" id="KW-0472">Membrane</keyword>
<sequence>MIHSQPRQISELVLKYPLTSALFVVAVGACLGAVAQIYFGNNLFERFGSFTVAFAIVVFGTVTNLLQSRAQGSYIMDDDGEPPEPFKTNTVKRALNWQGFALIIGTLQWGFGGLLWEYFHG</sequence>
<keyword evidence="1" id="KW-0812">Transmembrane</keyword>
<keyword evidence="1" id="KW-1133">Transmembrane helix</keyword>
<reference evidence="3" key="1">
    <citation type="submission" date="2017-01" db="EMBL/GenBank/DDBJ databases">
        <authorList>
            <person name="Varghese N."/>
            <person name="Submissions S."/>
        </authorList>
    </citation>
    <scope>NUCLEOTIDE SEQUENCE [LARGE SCALE GENOMIC DNA]</scope>
    <source>
        <strain evidence="3">DSM 29591</strain>
    </source>
</reference>
<dbReference type="Proteomes" id="UP000186997">
    <property type="component" value="Unassembled WGS sequence"/>
</dbReference>
<accession>A0A1R3WQH0</accession>
<dbReference type="EMBL" id="FTPR01000001">
    <property type="protein sequence ID" value="SIT80496.1"/>
    <property type="molecule type" value="Genomic_DNA"/>
</dbReference>
<evidence type="ECO:0000313" key="2">
    <source>
        <dbReference type="EMBL" id="SIT80496.1"/>
    </source>
</evidence>
<protein>
    <submittedName>
        <fullName evidence="2">Uncharacterized protein</fullName>
    </submittedName>
</protein>
<feature type="transmembrane region" description="Helical" evidence="1">
    <location>
        <begin position="21"/>
        <end position="41"/>
    </location>
</feature>
<keyword evidence="3" id="KW-1185">Reference proteome</keyword>
<organism evidence="2 3">
    <name type="scientific">Yoonia rosea</name>
    <dbReference type="NCBI Taxonomy" id="287098"/>
    <lineage>
        <taxon>Bacteria</taxon>
        <taxon>Pseudomonadati</taxon>
        <taxon>Pseudomonadota</taxon>
        <taxon>Alphaproteobacteria</taxon>
        <taxon>Rhodobacterales</taxon>
        <taxon>Paracoccaceae</taxon>
        <taxon>Yoonia</taxon>
    </lineage>
</organism>